<feature type="region of interest" description="Disordered" evidence="5">
    <location>
        <begin position="240"/>
        <end position="322"/>
    </location>
</feature>
<feature type="zinc finger region" description="C3H1-type" evidence="4">
    <location>
        <begin position="323"/>
        <end position="350"/>
    </location>
</feature>
<evidence type="ECO:0000256" key="4">
    <source>
        <dbReference type="PROSITE-ProRule" id="PRU00723"/>
    </source>
</evidence>
<dbReference type="GeneID" id="68116259"/>
<feature type="compositionally biased region" description="Low complexity" evidence="5">
    <location>
        <begin position="295"/>
        <end position="304"/>
    </location>
</feature>
<evidence type="ECO:0000256" key="2">
    <source>
        <dbReference type="ARBA" id="ARBA00022771"/>
    </source>
</evidence>
<protein>
    <recommendedName>
        <fullName evidence="6">C3H1-type domain-containing protein</fullName>
    </recommendedName>
</protein>
<dbReference type="InterPro" id="IPR036855">
    <property type="entry name" value="Znf_CCCH_sf"/>
</dbReference>
<keyword evidence="3 4" id="KW-0862">Zinc</keyword>
<dbReference type="Proteomes" id="UP000444721">
    <property type="component" value="Unassembled WGS sequence"/>
</dbReference>
<feature type="domain" description="C3H1-type" evidence="6">
    <location>
        <begin position="323"/>
        <end position="350"/>
    </location>
</feature>
<dbReference type="AlphaFoldDB" id="A0A6A5AZM2"/>
<dbReference type="PROSITE" id="PS50103">
    <property type="entry name" value="ZF_C3H1"/>
    <property type="match status" value="1"/>
</dbReference>
<feature type="region of interest" description="Disordered" evidence="5">
    <location>
        <begin position="190"/>
        <end position="214"/>
    </location>
</feature>
<evidence type="ECO:0000256" key="1">
    <source>
        <dbReference type="ARBA" id="ARBA00022723"/>
    </source>
</evidence>
<feature type="compositionally biased region" description="Pro residues" evidence="5">
    <location>
        <begin position="305"/>
        <end position="318"/>
    </location>
</feature>
<feature type="compositionally biased region" description="Basic residues" evidence="5">
    <location>
        <begin position="279"/>
        <end position="294"/>
    </location>
</feature>
<dbReference type="VEuPathDB" id="AmoebaDB:NfTy_046740"/>
<dbReference type="RefSeq" id="XP_044557507.1">
    <property type="nucleotide sequence ID" value="XM_044712960.1"/>
</dbReference>
<name>A0A6A5AZM2_NAEFO</name>
<sequence>MSPTMDTSIPMKKKVKTDDKSLTPTLGEEYSSSSTTGKKKKKVSWSSELEKVKLIEPRSAHIEENAGQNSNGVHKTVQELLNEEKSRERTLLNQQRQLKQLILSNMKNTVPGVSPLRPIIKEHKSDQIPDLSSTEASRIAAEVQKSQSKIVHESPKSPDTVPNIAEISNLLSSFNRLNPMMTNVAVTSNAGHSASSMPTSYATPSPFSTSSTLHHHTTIVSPSISPSVATTVFQQSPSYYRPQQAQVPPPPQQQPIFTPIMTNISQPPPQPPQQPPSHHPSRQPNHHHHAHNRQSNRNQQQSNKPRPPLNPPPPPQGPVEPRSFKPIKCLFYLKGNCKNGTKCGFYHEGYDIPPQEGVEEYNFEKAKYFQSLKNSTVGTSTQNNPSSNRR</sequence>
<feature type="region of interest" description="Disordered" evidence="5">
    <location>
        <begin position="1"/>
        <end position="47"/>
    </location>
</feature>
<dbReference type="VEuPathDB" id="AmoebaDB:NF0026000"/>
<comment type="caution">
    <text evidence="7">The sequence shown here is derived from an EMBL/GenBank/DDBJ whole genome shotgun (WGS) entry which is preliminary data.</text>
</comment>
<keyword evidence="8" id="KW-1185">Reference proteome</keyword>
<dbReference type="GO" id="GO:0008270">
    <property type="term" value="F:zinc ion binding"/>
    <property type="evidence" value="ECO:0007669"/>
    <property type="project" value="UniProtKB-KW"/>
</dbReference>
<reference evidence="7 8" key="1">
    <citation type="journal article" date="2019" name="Sci. Rep.">
        <title>Nanopore sequencing improves the draft genome of the human pathogenic amoeba Naegleria fowleri.</title>
        <authorList>
            <person name="Liechti N."/>
            <person name="Schurch N."/>
            <person name="Bruggmann R."/>
            <person name="Wittwer M."/>
        </authorList>
    </citation>
    <scope>NUCLEOTIDE SEQUENCE [LARGE SCALE GENOMIC DNA]</scope>
    <source>
        <strain evidence="7 8">ATCC 30894</strain>
    </source>
</reference>
<evidence type="ECO:0000313" key="7">
    <source>
        <dbReference type="EMBL" id="KAF0972793.1"/>
    </source>
</evidence>
<organism evidence="7 8">
    <name type="scientific">Naegleria fowleri</name>
    <name type="common">Brain eating amoeba</name>
    <dbReference type="NCBI Taxonomy" id="5763"/>
    <lineage>
        <taxon>Eukaryota</taxon>
        <taxon>Discoba</taxon>
        <taxon>Heterolobosea</taxon>
        <taxon>Tetramitia</taxon>
        <taxon>Eutetramitia</taxon>
        <taxon>Vahlkampfiidae</taxon>
        <taxon>Naegleria</taxon>
    </lineage>
</organism>
<dbReference type="VEuPathDB" id="AmoebaDB:FDP41_009042"/>
<keyword evidence="1 4" id="KW-0479">Metal-binding</keyword>
<feature type="compositionally biased region" description="Low complexity" evidence="5">
    <location>
        <begin position="26"/>
        <end position="36"/>
    </location>
</feature>
<evidence type="ECO:0000256" key="5">
    <source>
        <dbReference type="SAM" id="MobiDB-lite"/>
    </source>
</evidence>
<accession>A0A6A5AZM2</accession>
<evidence type="ECO:0000256" key="3">
    <source>
        <dbReference type="ARBA" id="ARBA00022833"/>
    </source>
</evidence>
<dbReference type="EMBL" id="VFQX01000066">
    <property type="protein sequence ID" value="KAF0972793.1"/>
    <property type="molecule type" value="Genomic_DNA"/>
</dbReference>
<feature type="compositionally biased region" description="Low complexity" evidence="5">
    <location>
        <begin position="198"/>
        <end position="212"/>
    </location>
</feature>
<dbReference type="OMA" id="PMHREER"/>
<gene>
    <name evidence="7" type="ORF">FDP41_009042</name>
</gene>
<dbReference type="SUPFAM" id="SSF90229">
    <property type="entry name" value="CCCH zinc finger"/>
    <property type="match status" value="1"/>
</dbReference>
<proteinExistence type="predicted"/>
<evidence type="ECO:0000313" key="8">
    <source>
        <dbReference type="Proteomes" id="UP000444721"/>
    </source>
</evidence>
<evidence type="ECO:0000259" key="6">
    <source>
        <dbReference type="PROSITE" id="PS50103"/>
    </source>
</evidence>
<feature type="compositionally biased region" description="Pro residues" evidence="5">
    <location>
        <begin position="266"/>
        <end position="278"/>
    </location>
</feature>
<dbReference type="InterPro" id="IPR000571">
    <property type="entry name" value="Znf_CCCH"/>
</dbReference>
<dbReference type="OrthoDB" id="250836at2759"/>
<keyword evidence="2 4" id="KW-0863">Zinc-finger</keyword>
<dbReference type="Gene3D" id="1.20.120.1350">
    <property type="entry name" value="Pneumovirus matrix protein 2 (M2), zinc-binding domain"/>
    <property type="match status" value="1"/>
</dbReference>